<dbReference type="Proteomes" id="UP000674143">
    <property type="component" value="Unassembled WGS sequence"/>
</dbReference>
<reference evidence="2" key="2">
    <citation type="journal article" date="2021" name="Sci. Data">
        <title>Chromosome-scale genome sequencing, assembly and annotation of six genomes from subfamily Leishmaniinae.</title>
        <authorList>
            <person name="Almutairi H."/>
            <person name="Urbaniak M.D."/>
            <person name="Bates M.D."/>
            <person name="Jariyapan N."/>
            <person name="Kwakye-Nuako G."/>
            <person name="Thomaz Soccol V."/>
            <person name="Al-Salem W.S."/>
            <person name="Dillon R.J."/>
            <person name="Bates P.A."/>
            <person name="Gatherer D."/>
        </authorList>
    </citation>
    <scope>NUCLEOTIDE SEQUENCE [LARGE SCALE GENOMIC DNA]</scope>
</reference>
<keyword evidence="2" id="KW-1185">Reference proteome</keyword>
<comment type="caution">
    <text evidence="1">The sequence shown here is derived from an EMBL/GenBank/DDBJ whole genome shotgun (WGS) entry which is preliminary data.</text>
</comment>
<dbReference type="AlphaFoldDB" id="A0A836GG94"/>
<gene>
    <name evidence="1" type="ORF">LSCM4_00141</name>
</gene>
<dbReference type="GeneID" id="92356164"/>
<evidence type="ECO:0000313" key="2">
    <source>
        <dbReference type="Proteomes" id="UP000674143"/>
    </source>
</evidence>
<name>A0A836GG94_9TRYP</name>
<organism evidence="1 2">
    <name type="scientific">Leishmania orientalis</name>
    <dbReference type="NCBI Taxonomy" id="2249476"/>
    <lineage>
        <taxon>Eukaryota</taxon>
        <taxon>Discoba</taxon>
        <taxon>Euglenozoa</taxon>
        <taxon>Kinetoplastea</taxon>
        <taxon>Metakinetoplastina</taxon>
        <taxon>Trypanosomatida</taxon>
        <taxon>Trypanosomatidae</taxon>
        <taxon>Leishmaniinae</taxon>
        <taxon>Leishmania</taxon>
    </lineage>
</organism>
<accession>A0A836GG94</accession>
<proteinExistence type="predicted"/>
<evidence type="ECO:0000313" key="1">
    <source>
        <dbReference type="EMBL" id="KAG5464700.1"/>
    </source>
</evidence>
<dbReference type="KEGG" id="loi:92356164"/>
<dbReference type="EMBL" id="JAFHLR010000036">
    <property type="protein sequence ID" value="KAG5464700.1"/>
    <property type="molecule type" value="Genomic_DNA"/>
</dbReference>
<dbReference type="RefSeq" id="XP_067058331.1">
    <property type="nucleotide sequence ID" value="XM_067202230.1"/>
</dbReference>
<protein>
    <submittedName>
        <fullName evidence="1">Uncharacterized protein</fullName>
    </submittedName>
</protein>
<sequence length="184" mass="20569">MYCATAVNGVPSDGTLTQDPRLYRSSFVPAESTNWPLTVQTLLCAEMEARTRLVCDALTSFQRIVSLCVAERHGRWAMSLADDESLNGWSCPKCGCAKEDAVTLSSQRQARPPAEVSGGTLLRESCHPPLCDEREMQGQWERCCHYANDAAMRLDRRYLFQQEYGSLVQRIKSASQGIQESVTR</sequence>
<reference evidence="2" key="1">
    <citation type="journal article" date="2021" name="Microbiol. Resour. Announc.">
        <title>LGAAP: Leishmaniinae Genome Assembly and Annotation Pipeline.</title>
        <authorList>
            <person name="Almutairi H."/>
            <person name="Urbaniak M.D."/>
            <person name="Bates M.D."/>
            <person name="Jariyapan N."/>
            <person name="Kwakye-Nuako G."/>
            <person name="Thomaz-Soccol V."/>
            <person name="Al-Salem W.S."/>
            <person name="Dillon R.J."/>
            <person name="Bates P.A."/>
            <person name="Gatherer D."/>
        </authorList>
    </citation>
    <scope>NUCLEOTIDE SEQUENCE [LARGE SCALE GENOMIC DNA]</scope>
</reference>